<dbReference type="AlphaFoldDB" id="E3HZM6"/>
<gene>
    <name evidence="1" type="ordered locus">Rvan_1819</name>
</gene>
<dbReference type="KEGG" id="rva:Rvan_1819"/>
<evidence type="ECO:0000313" key="2">
    <source>
        <dbReference type="Proteomes" id="UP000001399"/>
    </source>
</evidence>
<proteinExistence type="predicted"/>
<reference evidence="2" key="1">
    <citation type="journal article" date="2011" name="J. Bacteriol.">
        <title>Genome sequences of eight morphologically diverse alphaproteobacteria.</title>
        <authorList>
            <consortium name="US DOE Joint Genome Institute"/>
            <person name="Brown P.J."/>
            <person name="Kysela D.T."/>
            <person name="Buechlein A."/>
            <person name="Hemmerich C."/>
            <person name="Brun Y.V."/>
        </authorList>
    </citation>
    <scope>NUCLEOTIDE SEQUENCE [LARGE SCALE GENOMIC DNA]</scope>
    <source>
        <strain evidence="2">ATCC 17100 / ATH 3.1.1 / DSM 162 / LMG 4299</strain>
    </source>
</reference>
<dbReference type="RefSeq" id="WP_013419451.1">
    <property type="nucleotide sequence ID" value="NC_014664.1"/>
</dbReference>
<organism evidence="1 2">
    <name type="scientific">Rhodomicrobium vannielii (strain ATCC 17100 / DSM 162 / LMG 4299 / NCIMB 10020 / ATH 3.1.1)</name>
    <dbReference type="NCBI Taxonomy" id="648757"/>
    <lineage>
        <taxon>Bacteria</taxon>
        <taxon>Pseudomonadati</taxon>
        <taxon>Pseudomonadota</taxon>
        <taxon>Alphaproteobacteria</taxon>
        <taxon>Hyphomicrobiales</taxon>
        <taxon>Hyphomicrobiaceae</taxon>
        <taxon>Rhodomicrobium</taxon>
    </lineage>
</organism>
<name>E3HZM6_RHOVT</name>
<dbReference type="HOGENOM" id="CLU_1569488_0_0_5"/>
<protein>
    <submittedName>
        <fullName evidence="1">Uncharacterized protein</fullName>
    </submittedName>
</protein>
<accession>E3HZM6</accession>
<dbReference type="STRING" id="648757.Rvan_1819"/>
<evidence type="ECO:0000313" key="1">
    <source>
        <dbReference type="EMBL" id="ADP71061.1"/>
    </source>
</evidence>
<dbReference type="Proteomes" id="UP000001399">
    <property type="component" value="Chromosome"/>
</dbReference>
<dbReference type="EMBL" id="CP002292">
    <property type="protein sequence ID" value="ADP71061.1"/>
    <property type="molecule type" value="Genomic_DNA"/>
</dbReference>
<sequence length="170" mass="18276">MALSMGERLRYAAYGLVALGAFAGYLWLETEENEVQRAGIAEAVPSDTLPEIGLYASAAHRAGIRDLFAFVSFNGETEAPPQVVLPIAPDPVMARADEPDSFSGVQVMGLVRRSDTITILLREGPSLKTVALDEPFGAQGRLAVQSVQGRDVVIIDKASRRARAFTLSED</sequence>
<keyword evidence="2" id="KW-1185">Reference proteome</keyword>